<dbReference type="FunFam" id="2.60.260.20:FF:000005">
    <property type="entry name" value="Chaperone protein dnaJ 1, mitochondrial"/>
    <property type="match status" value="1"/>
</dbReference>
<evidence type="ECO:0000259" key="15">
    <source>
        <dbReference type="PROSITE" id="PS51188"/>
    </source>
</evidence>
<keyword evidence="1 11" id="KW-0963">Cytoplasm</keyword>
<feature type="zinc finger region" description="CR-type" evidence="12">
    <location>
        <begin position="133"/>
        <end position="215"/>
    </location>
</feature>
<feature type="binding site" evidence="11">
    <location>
        <position position="192"/>
    </location>
    <ligand>
        <name>Zn(2+)</name>
        <dbReference type="ChEBI" id="CHEBI:29105"/>
        <label>2</label>
    </ligand>
</feature>
<dbReference type="Pfam" id="PF00226">
    <property type="entry name" value="DnaJ"/>
    <property type="match status" value="1"/>
</dbReference>
<evidence type="ECO:0000256" key="10">
    <source>
        <dbReference type="ARBA" id="ARBA00067609"/>
    </source>
</evidence>
<evidence type="ECO:0000256" key="11">
    <source>
        <dbReference type="HAMAP-Rule" id="MF_01152"/>
    </source>
</evidence>
<dbReference type="Gene3D" id="1.10.287.110">
    <property type="entry name" value="DnaJ domain"/>
    <property type="match status" value="1"/>
</dbReference>
<comment type="function">
    <text evidence="11">Participates actively in the response to hyperosmotic and heat shock by preventing the aggregation of stress-denatured proteins and by disaggregating proteins, also in an autonomous, DnaK-independent fashion. Unfolded proteins bind initially to DnaJ; upon interaction with the DnaJ-bound protein, DnaK hydrolyzes its bound ATP, resulting in the formation of a stable complex. GrpE releases ADP from DnaK; ATP binding to DnaK triggers the release of the substrate protein, thus completing the reaction cycle. Several rounds of ATP-dependent interactions between DnaJ, DnaK and GrpE are required for fully efficient folding. Also involved, together with DnaK and GrpE, in the DNA replication of plasmids through activation of initiation proteins.</text>
</comment>
<evidence type="ECO:0000259" key="14">
    <source>
        <dbReference type="PROSITE" id="PS50076"/>
    </source>
</evidence>
<dbReference type="InterPro" id="IPR001305">
    <property type="entry name" value="HSP_DnaJ_Cys-rich_dom"/>
</dbReference>
<dbReference type="SMART" id="SM00271">
    <property type="entry name" value="DnaJ"/>
    <property type="match status" value="1"/>
</dbReference>
<proteinExistence type="inferred from homology"/>
<dbReference type="GO" id="GO:0031072">
    <property type="term" value="F:heat shock protein binding"/>
    <property type="evidence" value="ECO:0007669"/>
    <property type="project" value="InterPro"/>
</dbReference>
<feature type="domain" description="J" evidence="14">
    <location>
        <begin position="4"/>
        <end position="68"/>
    </location>
</feature>
<feature type="binding site" evidence="11">
    <location>
        <position position="203"/>
    </location>
    <ligand>
        <name>Zn(2+)</name>
        <dbReference type="ChEBI" id="CHEBI:29105"/>
        <label>1</label>
    </ligand>
</feature>
<evidence type="ECO:0000256" key="5">
    <source>
        <dbReference type="ARBA" id="ARBA00022771"/>
    </source>
</evidence>
<comment type="subunit">
    <text evidence="11">Homodimer.</text>
</comment>
<dbReference type="InterPro" id="IPR001623">
    <property type="entry name" value="DnaJ_domain"/>
</dbReference>
<dbReference type="InterPro" id="IPR002939">
    <property type="entry name" value="DnaJ_C"/>
</dbReference>
<dbReference type="Gene3D" id="2.10.230.10">
    <property type="entry name" value="Heat shock protein DnaJ, cysteine-rich domain"/>
    <property type="match status" value="1"/>
</dbReference>
<dbReference type="GO" id="GO:0051082">
    <property type="term" value="F:unfolded protein binding"/>
    <property type="evidence" value="ECO:0007669"/>
    <property type="project" value="UniProtKB-UniRule"/>
</dbReference>
<keyword evidence="2 11" id="KW-0235">DNA replication</keyword>
<feature type="binding site" evidence="11">
    <location>
        <position position="189"/>
    </location>
    <ligand>
        <name>Zn(2+)</name>
        <dbReference type="ChEBI" id="CHEBI:29105"/>
        <label>2</label>
    </ligand>
</feature>
<dbReference type="InterPro" id="IPR012724">
    <property type="entry name" value="DnaJ"/>
</dbReference>
<feature type="binding site" evidence="11">
    <location>
        <position position="166"/>
    </location>
    <ligand>
        <name>Zn(2+)</name>
        <dbReference type="ChEBI" id="CHEBI:29105"/>
        <label>2</label>
    </ligand>
</feature>
<organism evidence="16">
    <name type="scientific">uncultured Solirubrobacteraceae bacterium</name>
    <dbReference type="NCBI Taxonomy" id="1162706"/>
    <lineage>
        <taxon>Bacteria</taxon>
        <taxon>Bacillati</taxon>
        <taxon>Actinomycetota</taxon>
        <taxon>Thermoleophilia</taxon>
        <taxon>Solirubrobacterales</taxon>
        <taxon>Solirubrobacteraceae</taxon>
        <taxon>environmental samples</taxon>
    </lineage>
</organism>
<evidence type="ECO:0000256" key="8">
    <source>
        <dbReference type="ARBA" id="ARBA00023186"/>
    </source>
</evidence>
<name>A0A6J4TAY5_9ACTN</name>
<dbReference type="InterPro" id="IPR018253">
    <property type="entry name" value="DnaJ_domain_CS"/>
</dbReference>
<sequence length="378" mass="40420">MPTDAYELLGISRDADETQIKKAFRKLARELHPDVNNEPGSEERFKEVAEAYEILSDPERRATYDRYGYEGLRSGGYAPTDFGAFGGLSDILDAFFGGGGGGGFFGGGGRGGPQPGRDAAAEAVIELADVARQTSAEVRFEAIVVCERCHGNAAEPGTPIKTCERCGGAGRLQGVTRTPFGQVVRQVECDVCHGDGRIPEQPCTTCSGRGRTIEERTLKVDVPAGIEDGQRIRIGGNGHAGDAGAPAGDLYVTVRVRDDARFVRDGSDLVTVLDVPAPLAALGDTFTVETLDGEEEVEIEAGTQPGEILVLRGRGLPSLRGRRPGDLRIVVNVVIPKRLNREQKDMLRRFADTLDGGHSDTDGESVMGKLRRVLGSRA</sequence>
<dbReference type="InterPro" id="IPR036869">
    <property type="entry name" value="J_dom_sf"/>
</dbReference>
<dbReference type="EMBL" id="CADCVT010000302">
    <property type="protein sequence ID" value="CAA9518570.1"/>
    <property type="molecule type" value="Genomic_DNA"/>
</dbReference>
<keyword evidence="5 11" id="KW-0863">Zinc-finger</keyword>
<feature type="domain" description="CR-type" evidence="15">
    <location>
        <begin position="133"/>
        <end position="215"/>
    </location>
</feature>
<feature type="binding site" evidence="11">
    <location>
        <position position="206"/>
    </location>
    <ligand>
        <name>Zn(2+)</name>
        <dbReference type="ChEBI" id="CHEBI:29105"/>
        <label>1</label>
    </ligand>
</feature>
<feature type="binding site" evidence="11">
    <location>
        <position position="163"/>
    </location>
    <ligand>
        <name>Zn(2+)</name>
        <dbReference type="ChEBI" id="CHEBI:29105"/>
        <label>2</label>
    </ligand>
</feature>
<feature type="binding site" evidence="11">
    <location>
        <position position="149"/>
    </location>
    <ligand>
        <name>Zn(2+)</name>
        <dbReference type="ChEBI" id="CHEBI:29105"/>
        <label>1</label>
    </ligand>
</feature>
<dbReference type="GO" id="GO:0006260">
    <property type="term" value="P:DNA replication"/>
    <property type="evidence" value="ECO:0007669"/>
    <property type="project" value="UniProtKB-KW"/>
</dbReference>
<dbReference type="SUPFAM" id="SSF46565">
    <property type="entry name" value="Chaperone J-domain"/>
    <property type="match status" value="1"/>
</dbReference>
<keyword evidence="3 11" id="KW-0479">Metal-binding</keyword>
<evidence type="ECO:0000256" key="7">
    <source>
        <dbReference type="ARBA" id="ARBA00023016"/>
    </source>
</evidence>
<protein>
    <recommendedName>
        <fullName evidence="10 11">Chaperone protein DnaJ</fullName>
    </recommendedName>
</protein>
<dbReference type="HAMAP" id="MF_01152">
    <property type="entry name" value="DnaJ"/>
    <property type="match status" value="1"/>
</dbReference>
<comment type="caution">
    <text evidence="11">Lacks conserved residue(s) required for the propagation of feature annotation.</text>
</comment>
<dbReference type="CDD" id="cd10719">
    <property type="entry name" value="DnaJ_zf"/>
    <property type="match status" value="1"/>
</dbReference>
<feature type="region of interest" description="Disordered" evidence="13">
    <location>
        <begin position="354"/>
        <end position="378"/>
    </location>
</feature>
<gene>
    <name evidence="11" type="primary">dnaJ</name>
    <name evidence="16" type="ORF">AVDCRST_MAG85-2766</name>
</gene>
<feature type="binding site" evidence="11">
    <location>
        <position position="146"/>
    </location>
    <ligand>
        <name>Zn(2+)</name>
        <dbReference type="ChEBI" id="CHEBI:29105"/>
        <label>1</label>
    </ligand>
</feature>
<dbReference type="InterPro" id="IPR008971">
    <property type="entry name" value="HSP40/DnaJ_pept-bd"/>
</dbReference>
<evidence type="ECO:0000256" key="6">
    <source>
        <dbReference type="ARBA" id="ARBA00022833"/>
    </source>
</evidence>
<dbReference type="Pfam" id="PF00684">
    <property type="entry name" value="DnaJ_CXXCXGXG"/>
    <property type="match status" value="1"/>
</dbReference>
<evidence type="ECO:0000256" key="1">
    <source>
        <dbReference type="ARBA" id="ARBA00022490"/>
    </source>
</evidence>
<evidence type="ECO:0000256" key="12">
    <source>
        <dbReference type="PROSITE-ProRule" id="PRU00546"/>
    </source>
</evidence>
<dbReference type="FunFam" id="2.10.230.10:FF:000002">
    <property type="entry name" value="Molecular chaperone DnaJ"/>
    <property type="match status" value="1"/>
</dbReference>
<dbReference type="PROSITE" id="PS51188">
    <property type="entry name" value="ZF_CR"/>
    <property type="match status" value="1"/>
</dbReference>
<dbReference type="Gene3D" id="2.60.260.20">
    <property type="entry name" value="Urease metallochaperone UreE, N-terminal domain"/>
    <property type="match status" value="2"/>
</dbReference>
<dbReference type="GO" id="GO:0009408">
    <property type="term" value="P:response to heat"/>
    <property type="evidence" value="ECO:0007669"/>
    <property type="project" value="InterPro"/>
</dbReference>
<dbReference type="AlphaFoldDB" id="A0A6J4TAY5"/>
<dbReference type="GO" id="GO:0005737">
    <property type="term" value="C:cytoplasm"/>
    <property type="evidence" value="ECO:0007669"/>
    <property type="project" value="UniProtKB-SubCell"/>
</dbReference>
<dbReference type="CDD" id="cd10747">
    <property type="entry name" value="DnaJ_C"/>
    <property type="match status" value="1"/>
</dbReference>
<comment type="cofactor">
    <cofactor evidence="11">
        <name>Zn(2+)</name>
        <dbReference type="ChEBI" id="CHEBI:29105"/>
    </cofactor>
    <text evidence="11">Binds 2 Zn(2+) ions per monomer.</text>
</comment>
<dbReference type="GO" id="GO:0005524">
    <property type="term" value="F:ATP binding"/>
    <property type="evidence" value="ECO:0007669"/>
    <property type="project" value="InterPro"/>
</dbReference>
<dbReference type="PANTHER" id="PTHR43096:SF48">
    <property type="entry name" value="CHAPERONE PROTEIN DNAJ"/>
    <property type="match status" value="1"/>
</dbReference>
<dbReference type="PANTHER" id="PTHR43096">
    <property type="entry name" value="DNAJ HOMOLOG 1, MITOCHONDRIAL-RELATED"/>
    <property type="match status" value="1"/>
</dbReference>
<evidence type="ECO:0000313" key="16">
    <source>
        <dbReference type="EMBL" id="CAA9518570.1"/>
    </source>
</evidence>
<dbReference type="Pfam" id="PF01556">
    <property type="entry name" value="DnaJ_C"/>
    <property type="match status" value="1"/>
</dbReference>
<evidence type="ECO:0000256" key="3">
    <source>
        <dbReference type="ARBA" id="ARBA00022723"/>
    </source>
</evidence>
<comment type="subcellular location">
    <subcellularLocation>
        <location evidence="11">Cytoplasm</location>
    </subcellularLocation>
</comment>
<dbReference type="NCBIfam" id="NF008035">
    <property type="entry name" value="PRK10767.1"/>
    <property type="match status" value="1"/>
</dbReference>
<feature type="compositionally biased region" description="Basic residues" evidence="13">
    <location>
        <begin position="369"/>
        <end position="378"/>
    </location>
</feature>
<evidence type="ECO:0000256" key="9">
    <source>
        <dbReference type="ARBA" id="ARBA00061004"/>
    </source>
</evidence>
<evidence type="ECO:0000256" key="13">
    <source>
        <dbReference type="SAM" id="MobiDB-lite"/>
    </source>
</evidence>
<dbReference type="GO" id="GO:0008270">
    <property type="term" value="F:zinc ion binding"/>
    <property type="evidence" value="ECO:0007669"/>
    <property type="project" value="UniProtKB-UniRule"/>
</dbReference>
<dbReference type="PROSITE" id="PS00636">
    <property type="entry name" value="DNAJ_1"/>
    <property type="match status" value="1"/>
</dbReference>
<dbReference type="SUPFAM" id="SSF49493">
    <property type="entry name" value="HSP40/DnaJ peptide-binding domain"/>
    <property type="match status" value="2"/>
</dbReference>
<dbReference type="SUPFAM" id="SSF57938">
    <property type="entry name" value="DnaJ/Hsp40 cysteine-rich domain"/>
    <property type="match status" value="1"/>
</dbReference>
<accession>A0A6J4TAY5</accession>
<evidence type="ECO:0000256" key="2">
    <source>
        <dbReference type="ARBA" id="ARBA00022705"/>
    </source>
</evidence>
<evidence type="ECO:0000256" key="4">
    <source>
        <dbReference type="ARBA" id="ARBA00022737"/>
    </source>
</evidence>
<dbReference type="PRINTS" id="PR00625">
    <property type="entry name" value="JDOMAIN"/>
</dbReference>
<keyword evidence="6 11" id="KW-0862">Zinc</keyword>
<comment type="similarity">
    <text evidence="9 11">Belongs to the DnaJ family.</text>
</comment>
<dbReference type="PROSITE" id="PS50076">
    <property type="entry name" value="DNAJ_2"/>
    <property type="match status" value="1"/>
</dbReference>
<dbReference type="InterPro" id="IPR036410">
    <property type="entry name" value="HSP_DnaJ_Cys-rich_dom_sf"/>
</dbReference>
<keyword evidence="7 11" id="KW-0346">Stress response</keyword>
<dbReference type="GO" id="GO:0042026">
    <property type="term" value="P:protein refolding"/>
    <property type="evidence" value="ECO:0007669"/>
    <property type="project" value="TreeGrafter"/>
</dbReference>
<dbReference type="CDD" id="cd06257">
    <property type="entry name" value="DnaJ"/>
    <property type="match status" value="1"/>
</dbReference>
<comment type="domain">
    <text evidence="11">The J domain is necessary and sufficient to stimulate DnaK ATPase activity. Zinc center 1 plays an important role in the autonomous, DnaK-independent chaperone activity of DnaJ. Zinc center 2 is essential for interaction with DnaK and for DnaJ activity.</text>
</comment>
<reference evidence="16" key="1">
    <citation type="submission" date="2020-02" db="EMBL/GenBank/DDBJ databases">
        <authorList>
            <person name="Meier V. D."/>
        </authorList>
    </citation>
    <scope>NUCLEOTIDE SEQUENCE</scope>
    <source>
        <strain evidence="16">AVDCRST_MAG85</strain>
    </source>
</reference>
<keyword evidence="8 11" id="KW-0143">Chaperone</keyword>
<keyword evidence="4 11" id="KW-0677">Repeat</keyword>